<dbReference type="SUPFAM" id="SSF56300">
    <property type="entry name" value="Metallo-dependent phosphatases"/>
    <property type="match status" value="1"/>
</dbReference>
<evidence type="ECO:0000256" key="2">
    <source>
        <dbReference type="SAM" id="MobiDB-lite"/>
    </source>
</evidence>
<feature type="chain" id="PRO_5038849078" evidence="3">
    <location>
        <begin position="19"/>
        <end position="420"/>
    </location>
</feature>
<comment type="similarity">
    <text evidence="1">Belongs to the CapA family.</text>
</comment>
<evidence type="ECO:0000313" key="6">
    <source>
        <dbReference type="Proteomes" id="UP000006919"/>
    </source>
</evidence>
<dbReference type="OrthoDB" id="9810906at2"/>
<feature type="compositionally biased region" description="Basic and acidic residues" evidence="2">
    <location>
        <begin position="44"/>
        <end position="57"/>
    </location>
</feature>
<sequence precursor="true">MHLRAKRFAVLMCAAVMAVCTGCASMGVRDTEGLDNGKELAAGREKMLSQSKKKADEETTPDEEQTDKQPIPEGQPSNVVSLLCAGDNLVHDNIYNEAWHKGGDTHYDFTDAYRNVERYLDGTDIAILNQETLVTDDYGPQSFPMFATPTANGDHMVDIGFNVISMSNNHVLDMGGDGLISSLDYWDSKDVVHYGAYRDEADSENIRIKEVNGITFAFLGYMEHTNGYYIEDGEPGKVIYLENEDIVERQVRAANELADVVVVSCHFGTEIENELNSVQETMAPRLVEWGADLIIGTQAHTINTCNYIDKPDGGKAFCYYGLGNFISTMYDLRAPVGIIGKLNVVKDPETGTISFENVKAIPIISHFEAESYDGDWYNCAEYPYKDYTDDMFEKNYIEGFNRQCVEDCLSYIPDEFLSIE</sequence>
<dbReference type="InterPro" id="IPR029052">
    <property type="entry name" value="Metallo-depent_PP-like"/>
</dbReference>
<evidence type="ECO:0000259" key="4">
    <source>
        <dbReference type="SMART" id="SM00854"/>
    </source>
</evidence>
<gene>
    <name evidence="5" type="ordered locus">Rumal_1178</name>
</gene>
<dbReference type="STRING" id="697329.Rumal_1178"/>
<feature type="signal peptide" evidence="3">
    <location>
        <begin position="1"/>
        <end position="18"/>
    </location>
</feature>
<dbReference type="Proteomes" id="UP000006919">
    <property type="component" value="Chromosome"/>
</dbReference>
<accession>E6UD93</accession>
<dbReference type="eggNOG" id="COG2843">
    <property type="taxonomic scope" value="Bacteria"/>
</dbReference>
<evidence type="ECO:0000256" key="1">
    <source>
        <dbReference type="ARBA" id="ARBA00005662"/>
    </source>
</evidence>
<protein>
    <submittedName>
        <fullName evidence="5">Capsule synthesis protein, CapA</fullName>
    </submittedName>
</protein>
<feature type="region of interest" description="Disordered" evidence="2">
    <location>
        <begin position="44"/>
        <end position="77"/>
    </location>
</feature>
<name>E6UD93_RUMA7</name>
<proteinExistence type="inferred from homology"/>
<dbReference type="Gene3D" id="3.60.21.10">
    <property type="match status" value="1"/>
</dbReference>
<dbReference type="RefSeq" id="WP_013497871.1">
    <property type="nucleotide sequence ID" value="NC_014833.1"/>
</dbReference>
<organism evidence="5 6">
    <name type="scientific">Ruminococcus albus (strain ATCC 27210 / DSM 20455 / JCM 14654 / NCDO 2250 / 7)</name>
    <dbReference type="NCBI Taxonomy" id="697329"/>
    <lineage>
        <taxon>Bacteria</taxon>
        <taxon>Bacillati</taxon>
        <taxon>Bacillota</taxon>
        <taxon>Clostridia</taxon>
        <taxon>Eubacteriales</taxon>
        <taxon>Oscillospiraceae</taxon>
        <taxon>Ruminococcus</taxon>
    </lineage>
</organism>
<dbReference type="PANTHER" id="PTHR33393:SF12">
    <property type="entry name" value="CAPSULE BIOSYNTHESIS PROTEIN CAPA"/>
    <property type="match status" value="1"/>
</dbReference>
<dbReference type="Pfam" id="PF09587">
    <property type="entry name" value="PGA_cap"/>
    <property type="match status" value="1"/>
</dbReference>
<dbReference type="CDD" id="cd07381">
    <property type="entry name" value="MPP_CapA"/>
    <property type="match status" value="1"/>
</dbReference>
<dbReference type="InterPro" id="IPR019079">
    <property type="entry name" value="Capsule_synth_CapA"/>
</dbReference>
<dbReference type="InterPro" id="IPR052169">
    <property type="entry name" value="CW_Biosynth-Accessory"/>
</dbReference>
<evidence type="ECO:0000256" key="3">
    <source>
        <dbReference type="SAM" id="SignalP"/>
    </source>
</evidence>
<reference evidence="5 6" key="1">
    <citation type="journal article" date="2011" name="J. Bacteriol.">
        <title>Complete genome of the cellulolytic ruminal bacterium Ruminococcus albus 7.</title>
        <authorList>
            <person name="Suen G."/>
            <person name="Stevenson D.M."/>
            <person name="Bruce D.C."/>
            <person name="Chertkov O."/>
            <person name="Copeland A."/>
            <person name="Cheng J.F."/>
            <person name="Detter C."/>
            <person name="Detter J.C."/>
            <person name="Goodwin L.A."/>
            <person name="Han C.S."/>
            <person name="Hauser L.J."/>
            <person name="Ivanova N.N."/>
            <person name="Kyrpides N.C."/>
            <person name="Land M.L."/>
            <person name="Lapidus A."/>
            <person name="Lucas S."/>
            <person name="Ovchinnikova G."/>
            <person name="Pitluck S."/>
            <person name="Tapia R."/>
            <person name="Woyke T."/>
            <person name="Boyum J."/>
            <person name="Mead D."/>
            <person name="Weimer P.J."/>
        </authorList>
    </citation>
    <scope>NUCLEOTIDE SEQUENCE [LARGE SCALE GENOMIC DNA]</scope>
    <source>
        <strain evidence="6">ATCC 27210 / DSM 20455 / JCM 14654 / NCDO 2250 / 7</strain>
    </source>
</reference>
<feature type="domain" description="Capsule synthesis protein CapA" evidence="4">
    <location>
        <begin position="81"/>
        <end position="329"/>
    </location>
</feature>
<dbReference type="PANTHER" id="PTHR33393">
    <property type="entry name" value="POLYGLUTAMINE SYNTHESIS ACCESSORY PROTEIN RV0574C-RELATED"/>
    <property type="match status" value="1"/>
</dbReference>
<dbReference type="KEGG" id="ral:Rumal_1178"/>
<dbReference type="SMART" id="SM00854">
    <property type="entry name" value="PGA_cap"/>
    <property type="match status" value="1"/>
</dbReference>
<evidence type="ECO:0000313" key="5">
    <source>
        <dbReference type="EMBL" id="ADU21698.1"/>
    </source>
</evidence>
<keyword evidence="3" id="KW-0732">Signal</keyword>
<dbReference type="AlphaFoldDB" id="E6UD93"/>
<dbReference type="EMBL" id="CP002403">
    <property type="protein sequence ID" value="ADU21698.1"/>
    <property type="molecule type" value="Genomic_DNA"/>
</dbReference>
<dbReference type="HOGENOM" id="CLU_038823_0_2_9"/>